<comment type="caution">
    <text evidence="1">The sequence shown here is derived from an EMBL/GenBank/DDBJ whole genome shotgun (WGS) entry which is preliminary data.</text>
</comment>
<gene>
    <name evidence="1" type="ORF">LOK49_LG10G01671</name>
</gene>
<evidence type="ECO:0000313" key="2">
    <source>
        <dbReference type="Proteomes" id="UP001060215"/>
    </source>
</evidence>
<dbReference type="Proteomes" id="UP001060215">
    <property type="component" value="Chromosome 10"/>
</dbReference>
<keyword evidence="2" id="KW-1185">Reference proteome</keyword>
<sequence>MSGNDVKPVVPFNLTQFIFPLKSCEYLGSSVSSEGLFRNDDPLKHPLPTLLLQLGTAIVLTTILHHILKPLHQPRFVAEMLAGILLGPSILQHLDWGGFYGNMFSFKQTRLMRLLEYISLGMYGYIVGVRTDVSMIKTSGKLSWIIGVLGFLIPLVIAYSTNFFLGKYFISKSEAADLMPICLLASSSYFHVTSILLEELNLLNSEIGRLALSSSLISSLFSWIYSISTNYFYYANYFKLTKLVYLERQTYRIILALFIIFALRPVMFWMIRKVPEGKCIKEGHFFGMVVMLFGVGFLSESLGYTSFFGMMILGLAVPAGPPLGSGMLRRLKLLVSTVLLPSFVVNVGHIVDVFTIKADDKVVMTVVIICMASYLGKIVVTVIPLRFCKMPYADAFALALIVGTQGLFDVFFIKVSASYGLLRRESYSVITLISVLIASFSTPIISLLYDPSKRYINYKRRTLQHSRHEHELRMLVCVHEEDHVFSIMNVLKASYPHKKNPIEAIVLDMMELNGRDSPLLINHQFHKGRTSTLTRADRIITAFQQFELHHEGLKHQHFTSIAPYTSMHDDICLLALEKTTSLLILPFHSSESVAVRGLKKNVLDKAPCSVGILVDKKIVMYWRSNYLDEKKFNVCVIFLGGPDSREALALGMRMVENPAIRLTVIRLIAEDDFITDLLETKLDVRVIAELENLYKNEMDIEYREVIAKDGANTMEVLHSLDDQYDLLLVGRRLDSESPLAAGLTDWSFAAELGIIGDILVSSDTKCNASVLVMQHQTTVEDLLNIQKE</sequence>
<reference evidence="1 2" key="1">
    <citation type="journal article" date="2022" name="Plant J.">
        <title>Chromosome-level genome of Camellia lanceoleosa provides a valuable resource for understanding genome evolution and self-incompatibility.</title>
        <authorList>
            <person name="Gong W."/>
            <person name="Xiao S."/>
            <person name="Wang L."/>
            <person name="Liao Z."/>
            <person name="Chang Y."/>
            <person name="Mo W."/>
            <person name="Hu G."/>
            <person name="Li W."/>
            <person name="Zhao G."/>
            <person name="Zhu H."/>
            <person name="Hu X."/>
            <person name="Ji K."/>
            <person name="Xiang X."/>
            <person name="Song Q."/>
            <person name="Yuan D."/>
            <person name="Jin S."/>
            <person name="Zhang L."/>
        </authorList>
    </citation>
    <scope>NUCLEOTIDE SEQUENCE [LARGE SCALE GENOMIC DNA]</scope>
    <source>
        <strain evidence="1">SQ_2022a</strain>
    </source>
</reference>
<accession>A0ACC0G7C2</accession>
<protein>
    <submittedName>
        <fullName evidence="1">Cation/H(+) antiporter 15</fullName>
    </submittedName>
</protein>
<proteinExistence type="predicted"/>
<organism evidence="1 2">
    <name type="scientific">Camellia lanceoleosa</name>
    <dbReference type="NCBI Taxonomy" id="1840588"/>
    <lineage>
        <taxon>Eukaryota</taxon>
        <taxon>Viridiplantae</taxon>
        <taxon>Streptophyta</taxon>
        <taxon>Embryophyta</taxon>
        <taxon>Tracheophyta</taxon>
        <taxon>Spermatophyta</taxon>
        <taxon>Magnoliopsida</taxon>
        <taxon>eudicotyledons</taxon>
        <taxon>Gunneridae</taxon>
        <taxon>Pentapetalae</taxon>
        <taxon>asterids</taxon>
        <taxon>Ericales</taxon>
        <taxon>Theaceae</taxon>
        <taxon>Camellia</taxon>
    </lineage>
</organism>
<name>A0ACC0G7C2_9ERIC</name>
<evidence type="ECO:0000313" key="1">
    <source>
        <dbReference type="EMBL" id="KAI7997003.1"/>
    </source>
</evidence>
<dbReference type="EMBL" id="CM045767">
    <property type="protein sequence ID" value="KAI7997003.1"/>
    <property type="molecule type" value="Genomic_DNA"/>
</dbReference>